<dbReference type="AlphaFoldDB" id="A0A1I6QAB7"/>
<protein>
    <submittedName>
        <fullName evidence="1">Uncharacterized protein</fullName>
    </submittedName>
</protein>
<evidence type="ECO:0000313" key="1">
    <source>
        <dbReference type="EMBL" id="SFS49295.1"/>
    </source>
</evidence>
<organism evidence="1 2">
    <name type="scientific">Sphingobacterium wenxiniae</name>
    <dbReference type="NCBI Taxonomy" id="683125"/>
    <lineage>
        <taxon>Bacteria</taxon>
        <taxon>Pseudomonadati</taxon>
        <taxon>Bacteroidota</taxon>
        <taxon>Sphingobacteriia</taxon>
        <taxon>Sphingobacteriales</taxon>
        <taxon>Sphingobacteriaceae</taxon>
        <taxon>Sphingobacterium</taxon>
    </lineage>
</organism>
<keyword evidence="2" id="KW-1185">Reference proteome</keyword>
<dbReference type="Proteomes" id="UP000198785">
    <property type="component" value="Unassembled WGS sequence"/>
</dbReference>
<reference evidence="1 2" key="1">
    <citation type="submission" date="2016-10" db="EMBL/GenBank/DDBJ databases">
        <authorList>
            <person name="de Groot N.N."/>
        </authorList>
    </citation>
    <scope>NUCLEOTIDE SEQUENCE [LARGE SCALE GENOMIC DNA]</scope>
    <source>
        <strain evidence="1 2">DSM 22789</strain>
    </source>
</reference>
<sequence length="215" mass="25541">MAFILLERNDWVWVSYPKEPKLGLVLAVREHTVVLRMLVGSRQLQASREVVSKRLLSKAELSEEEIQQLPCGKRPLVLGRAKQIVAVNRIFTDNPNRKERRVYYCRRCEAFHTTAQFKIPVELLMKLRSFPYIPDEREDYAKGRARKKVWRWLKDIIGIRVPYRIFDYSLLGYGDGNRKNAVVKILLDPLDYLHYLFLFLYMRRKERLAKQETAN</sequence>
<dbReference type="OrthoDB" id="705314at2"/>
<proteinExistence type="predicted"/>
<dbReference type="RefSeq" id="WP_093363769.1">
    <property type="nucleotide sequence ID" value="NZ_FOZZ01000002.1"/>
</dbReference>
<dbReference type="EMBL" id="FOZZ01000002">
    <property type="protein sequence ID" value="SFS49295.1"/>
    <property type="molecule type" value="Genomic_DNA"/>
</dbReference>
<evidence type="ECO:0000313" key="2">
    <source>
        <dbReference type="Proteomes" id="UP000198785"/>
    </source>
</evidence>
<accession>A0A1I6QAB7</accession>
<name>A0A1I6QAB7_9SPHI</name>
<gene>
    <name evidence="1" type="ORF">SAMN05660206_102219</name>
</gene>